<keyword evidence="16" id="KW-0449">Lipoprotein</keyword>
<dbReference type="GO" id="GO:0005975">
    <property type="term" value="P:carbohydrate metabolic process"/>
    <property type="evidence" value="ECO:0007669"/>
    <property type="project" value="InterPro"/>
</dbReference>
<keyword evidence="15" id="KW-0325">Glycoprotein</keyword>
<keyword evidence="14" id="KW-1015">Disulfide bond</keyword>
<comment type="subcellular location">
    <subcellularLocation>
        <location evidence="3">Cell membrane</location>
        <topology evidence="3">Lipid-anchor</topology>
        <topology evidence="3">GPI-anchor</topology>
    </subcellularLocation>
    <subcellularLocation>
        <location evidence="2">Secreted</location>
        <location evidence="2">Cell wall</location>
    </subcellularLocation>
</comment>
<dbReference type="Proteomes" id="UP000075230">
    <property type="component" value="Unassembled WGS sequence"/>
</dbReference>
<name>A0A146FBS9_ASPKA</name>
<dbReference type="InterPro" id="IPR013320">
    <property type="entry name" value="ConA-like_dom_sf"/>
</dbReference>
<keyword evidence="6" id="KW-0134">Cell wall</keyword>
<comment type="catalytic activity">
    <reaction evidence="1">
        <text>Random endo-hydrolysis of N-acetyl-beta-D-glucosaminide (1-&gt;4)-beta-linkages in chitin and chitodextrins.</text>
        <dbReference type="EC" id="3.2.1.14"/>
    </reaction>
</comment>
<evidence type="ECO:0000256" key="17">
    <source>
        <dbReference type="ARBA" id="ARBA00023295"/>
    </source>
</evidence>
<comment type="caution">
    <text evidence="22">The sequence shown here is derived from an EMBL/GenBank/DDBJ whole genome shotgun (WGS) entry which is preliminary data.</text>
</comment>
<evidence type="ECO:0000256" key="20">
    <source>
        <dbReference type="SAM" id="MobiDB-lite"/>
    </source>
</evidence>
<dbReference type="GO" id="GO:0098552">
    <property type="term" value="C:side of membrane"/>
    <property type="evidence" value="ECO:0007669"/>
    <property type="project" value="UniProtKB-KW"/>
</dbReference>
<dbReference type="PANTHER" id="PTHR10963">
    <property type="entry name" value="GLYCOSYL HYDROLASE-RELATED"/>
    <property type="match status" value="1"/>
</dbReference>
<evidence type="ECO:0000313" key="23">
    <source>
        <dbReference type="Proteomes" id="UP000075230"/>
    </source>
</evidence>
<keyword evidence="8" id="KW-0336">GPI-anchor</keyword>
<dbReference type="FunFam" id="2.60.120.200:FF:000162">
    <property type="entry name" value="Glycosidase"/>
    <property type="match status" value="1"/>
</dbReference>
<dbReference type="GO" id="GO:0005886">
    <property type="term" value="C:plasma membrane"/>
    <property type="evidence" value="ECO:0007669"/>
    <property type="project" value="UniProtKB-SubCell"/>
</dbReference>
<evidence type="ECO:0000256" key="15">
    <source>
        <dbReference type="ARBA" id="ARBA00023180"/>
    </source>
</evidence>
<keyword evidence="7" id="KW-0964">Secreted</keyword>
<accession>A0A146FBS9</accession>
<keyword evidence="13" id="KW-0472">Membrane</keyword>
<comment type="similarity">
    <text evidence="19">Belongs to the glycosyl hydrolase 16 family. CRH1 subfamily.</text>
</comment>
<dbReference type="SUPFAM" id="SSF49899">
    <property type="entry name" value="Concanavalin A-like lectins/glucanases"/>
    <property type="match status" value="1"/>
</dbReference>
<evidence type="ECO:0000256" key="6">
    <source>
        <dbReference type="ARBA" id="ARBA00022512"/>
    </source>
</evidence>
<evidence type="ECO:0000256" key="13">
    <source>
        <dbReference type="ARBA" id="ARBA00023136"/>
    </source>
</evidence>
<evidence type="ECO:0000313" key="22">
    <source>
        <dbReference type="EMBL" id="GAT23356.1"/>
    </source>
</evidence>
<dbReference type="EMBL" id="BCWF01000017">
    <property type="protein sequence ID" value="GAT23356.1"/>
    <property type="molecule type" value="Genomic_DNA"/>
</dbReference>
<keyword evidence="11" id="KW-0732">Signal</keyword>
<dbReference type="AlphaFoldDB" id="A0A146FBS9"/>
<dbReference type="GO" id="GO:0031505">
    <property type="term" value="P:fungal-type cell wall organization"/>
    <property type="evidence" value="ECO:0007669"/>
    <property type="project" value="TreeGrafter"/>
</dbReference>
<gene>
    <name evidence="22" type="ORF">RIB2604_01704940</name>
</gene>
<feature type="region of interest" description="Disordered" evidence="20">
    <location>
        <begin position="355"/>
        <end position="406"/>
    </location>
</feature>
<dbReference type="EC" id="3.2.1.14" evidence="4"/>
<dbReference type="Gene3D" id="2.60.120.200">
    <property type="match status" value="1"/>
</dbReference>
<dbReference type="InterPro" id="IPR050546">
    <property type="entry name" value="Glycosyl_Hydrlase_16"/>
</dbReference>
<keyword evidence="18" id="KW-0961">Cell wall biogenesis/degradation</keyword>
<evidence type="ECO:0000259" key="21">
    <source>
        <dbReference type="PROSITE" id="PS51762"/>
    </source>
</evidence>
<keyword evidence="17" id="KW-0326">Glycosidase</keyword>
<keyword evidence="12" id="KW-0378">Hydrolase</keyword>
<evidence type="ECO:0000256" key="12">
    <source>
        <dbReference type="ARBA" id="ARBA00022801"/>
    </source>
</evidence>
<evidence type="ECO:0000256" key="8">
    <source>
        <dbReference type="ARBA" id="ARBA00022622"/>
    </source>
</evidence>
<evidence type="ECO:0000256" key="9">
    <source>
        <dbReference type="ARBA" id="ARBA00022676"/>
    </source>
</evidence>
<dbReference type="Pfam" id="PF00722">
    <property type="entry name" value="Glyco_hydro_16"/>
    <property type="match status" value="1"/>
</dbReference>
<dbReference type="GO" id="GO:0016757">
    <property type="term" value="F:glycosyltransferase activity"/>
    <property type="evidence" value="ECO:0007669"/>
    <property type="project" value="UniProtKB-KW"/>
</dbReference>
<evidence type="ECO:0000256" key="4">
    <source>
        <dbReference type="ARBA" id="ARBA00012729"/>
    </source>
</evidence>
<evidence type="ECO:0000256" key="3">
    <source>
        <dbReference type="ARBA" id="ARBA00004609"/>
    </source>
</evidence>
<evidence type="ECO:0000256" key="7">
    <source>
        <dbReference type="ARBA" id="ARBA00022525"/>
    </source>
</evidence>
<dbReference type="CDD" id="cd02183">
    <property type="entry name" value="GH16_fungal_CRH1_transglycosylase"/>
    <property type="match status" value="1"/>
</dbReference>
<evidence type="ECO:0000256" key="10">
    <source>
        <dbReference type="ARBA" id="ARBA00022679"/>
    </source>
</evidence>
<evidence type="ECO:0000256" key="18">
    <source>
        <dbReference type="ARBA" id="ARBA00023316"/>
    </source>
</evidence>
<reference evidence="23" key="2">
    <citation type="submission" date="2016-02" db="EMBL/GenBank/DDBJ databases">
        <title>Genome sequencing of Aspergillus luchuensis NBRC 4314.</title>
        <authorList>
            <person name="Yamada O."/>
        </authorList>
    </citation>
    <scope>NUCLEOTIDE SEQUENCE [LARGE SCALE GENOMIC DNA]</scope>
    <source>
        <strain evidence="23">RIB 2604</strain>
    </source>
</reference>
<protein>
    <recommendedName>
        <fullName evidence="4">chitinase</fullName>
        <ecNumber evidence="4">3.2.1.14</ecNumber>
    </recommendedName>
</protein>
<keyword evidence="10" id="KW-0808">Transferase</keyword>
<dbReference type="InterPro" id="IPR000757">
    <property type="entry name" value="Beta-glucanase-like"/>
</dbReference>
<reference evidence="22 23" key="1">
    <citation type="journal article" date="2016" name="DNA Res.">
        <title>Genome sequence of Aspergillus luchuensis NBRC 4314.</title>
        <authorList>
            <person name="Yamada O."/>
            <person name="Machida M."/>
            <person name="Hosoyama A."/>
            <person name="Goto M."/>
            <person name="Takahashi T."/>
            <person name="Futagami T."/>
            <person name="Yamagata Y."/>
            <person name="Takeuchi M."/>
            <person name="Kobayashi T."/>
            <person name="Koike H."/>
            <person name="Abe K."/>
            <person name="Asai K."/>
            <person name="Arita M."/>
            <person name="Fujita N."/>
            <person name="Fukuda K."/>
            <person name="Higa K."/>
            <person name="Horikawa H."/>
            <person name="Ishikawa T."/>
            <person name="Jinno K."/>
            <person name="Kato Y."/>
            <person name="Kirimura K."/>
            <person name="Mizutani O."/>
            <person name="Nakasone K."/>
            <person name="Sano M."/>
            <person name="Shiraishi Y."/>
            <person name="Tsukahara M."/>
            <person name="Gomi K."/>
        </authorList>
    </citation>
    <scope>NUCLEOTIDE SEQUENCE [LARGE SCALE GENOMIC DNA]</scope>
    <source>
        <strain evidence="22 23">RIB 2604</strain>
    </source>
</reference>
<keyword evidence="5" id="KW-1003">Cell membrane</keyword>
<evidence type="ECO:0000256" key="5">
    <source>
        <dbReference type="ARBA" id="ARBA00022475"/>
    </source>
</evidence>
<proteinExistence type="inferred from homology"/>
<dbReference type="PROSITE" id="PS51762">
    <property type="entry name" value="GH16_2"/>
    <property type="match status" value="1"/>
</dbReference>
<dbReference type="VEuPathDB" id="FungiDB:ASPFODRAFT_129018"/>
<sequence length="476" mass="48251">MPASADAHAPITAANTGFLTGAVSSRDSTGSMSSFAPPSVTVSDHLSRDADLVQCLPRILARPNQGIQPFCPQLPSLGLVGSTYNIMYFSKTTAALAALLPLATAQTYSDCDPLNKTCPADTALSSTTFTTDFTSGSFGGWIATANNVTFTDEGANFIISEKGEAPTIETDFYFFFGKAEVVMKAASGTGICSSIVLESDDLDEIDWEALGGDTTQIETNYFGKGDTSSYDRATWATVSTPQETFHTYTVEWTESATTWSIDGTVVRTLAYSDAQSGTRYPQTPMRLKLGIWAAGDSSEPEGTIEWAGGETDYSDGPFTMTVQSVSITNYNPGSSYTYSDNSGDYTSIVVNNGTSSSTTGSTTSSSSASTSTSSTSSGSSSTSTSTSSTSSNSGSGSGSSTSSASSTSASSAAAAGSSTALIGSGSSSSGSSASASGSASASSSASASASPLYTGAATQVGASTSLLFAGLLAALL</sequence>
<dbReference type="GO" id="GO:0009277">
    <property type="term" value="C:fungal-type cell wall"/>
    <property type="evidence" value="ECO:0007669"/>
    <property type="project" value="UniProtKB-ARBA"/>
</dbReference>
<organism evidence="22 23">
    <name type="scientific">Aspergillus kawachii</name>
    <name type="common">White koji mold</name>
    <name type="synonym">Aspergillus awamori var. kawachi</name>
    <dbReference type="NCBI Taxonomy" id="1069201"/>
    <lineage>
        <taxon>Eukaryota</taxon>
        <taxon>Fungi</taxon>
        <taxon>Dikarya</taxon>
        <taxon>Ascomycota</taxon>
        <taxon>Pezizomycotina</taxon>
        <taxon>Eurotiomycetes</taxon>
        <taxon>Eurotiomycetidae</taxon>
        <taxon>Eurotiales</taxon>
        <taxon>Aspergillaceae</taxon>
        <taxon>Aspergillus</taxon>
        <taxon>Aspergillus subgen. Circumdati</taxon>
    </lineage>
</organism>
<dbReference type="GO" id="GO:0008843">
    <property type="term" value="F:endochitinase activity"/>
    <property type="evidence" value="ECO:0007669"/>
    <property type="project" value="UniProtKB-EC"/>
</dbReference>
<evidence type="ECO:0000256" key="19">
    <source>
        <dbReference type="ARBA" id="ARBA00038074"/>
    </source>
</evidence>
<evidence type="ECO:0000256" key="2">
    <source>
        <dbReference type="ARBA" id="ARBA00004191"/>
    </source>
</evidence>
<feature type="domain" description="GH16" evidence="21">
    <location>
        <begin position="120"/>
        <end position="322"/>
    </location>
</feature>
<evidence type="ECO:0000256" key="1">
    <source>
        <dbReference type="ARBA" id="ARBA00000822"/>
    </source>
</evidence>
<evidence type="ECO:0000256" key="14">
    <source>
        <dbReference type="ARBA" id="ARBA00023157"/>
    </source>
</evidence>
<evidence type="ECO:0000256" key="11">
    <source>
        <dbReference type="ARBA" id="ARBA00022729"/>
    </source>
</evidence>
<evidence type="ECO:0000256" key="16">
    <source>
        <dbReference type="ARBA" id="ARBA00023288"/>
    </source>
</evidence>
<dbReference type="PANTHER" id="PTHR10963:SF27">
    <property type="entry name" value="GLYCOSIDASE-RELATED"/>
    <property type="match status" value="1"/>
</dbReference>
<keyword evidence="9" id="KW-0328">Glycosyltransferase</keyword>